<keyword evidence="11" id="KW-1185">Reference proteome</keyword>
<evidence type="ECO:0008006" key="12">
    <source>
        <dbReference type="Google" id="ProtNLM"/>
    </source>
</evidence>
<proteinExistence type="inferred from homology"/>
<evidence type="ECO:0000259" key="7">
    <source>
        <dbReference type="Pfam" id="PF08159"/>
    </source>
</evidence>
<accession>A0A9P0MHU2</accession>
<evidence type="ECO:0000256" key="6">
    <source>
        <dbReference type="SAM" id="MobiDB-lite"/>
    </source>
</evidence>
<protein>
    <recommendedName>
        <fullName evidence="12">Nucleolar protein 10</fullName>
    </recommendedName>
</protein>
<keyword evidence="5" id="KW-0539">Nucleus</keyword>
<evidence type="ECO:0000313" key="11">
    <source>
        <dbReference type="Proteomes" id="UP001152798"/>
    </source>
</evidence>
<dbReference type="Gene3D" id="2.130.10.10">
    <property type="entry name" value="YVTN repeat-like/Quinoprotein amine dehydrogenase"/>
    <property type="match status" value="1"/>
</dbReference>
<keyword evidence="4" id="KW-0677">Repeat</keyword>
<evidence type="ECO:0000256" key="4">
    <source>
        <dbReference type="ARBA" id="ARBA00022737"/>
    </source>
</evidence>
<dbReference type="InterPro" id="IPR012580">
    <property type="entry name" value="NUC153"/>
</dbReference>
<feature type="domain" description="NUC153" evidence="7">
    <location>
        <begin position="474"/>
        <end position="501"/>
    </location>
</feature>
<dbReference type="GO" id="GO:0000462">
    <property type="term" value="P:maturation of SSU-rRNA from tricistronic rRNA transcript (SSU-rRNA, 5.8S rRNA, LSU-rRNA)"/>
    <property type="evidence" value="ECO:0007669"/>
    <property type="project" value="TreeGrafter"/>
</dbReference>
<dbReference type="OrthoDB" id="273340at2759"/>
<evidence type="ECO:0000313" key="10">
    <source>
        <dbReference type="EMBL" id="CAH1396084.1"/>
    </source>
</evidence>
<dbReference type="FunFam" id="2.130.10.10:FF:001909">
    <property type="entry name" value="WD repeat, SAM and U-box domain-containing protein"/>
    <property type="match status" value="1"/>
</dbReference>
<dbReference type="Pfam" id="PF23097">
    <property type="entry name" value="NOL10_2nd"/>
    <property type="match status" value="1"/>
</dbReference>
<comment type="similarity">
    <text evidence="2">Belongs to the WD repeat NOL10/ENP2 family.</text>
</comment>
<dbReference type="InterPro" id="IPR056550">
    <property type="entry name" value="NOL10_2nd"/>
</dbReference>
<reference evidence="10" key="1">
    <citation type="submission" date="2022-01" db="EMBL/GenBank/DDBJ databases">
        <authorList>
            <person name="King R."/>
        </authorList>
    </citation>
    <scope>NUCLEOTIDE SEQUENCE</scope>
</reference>
<evidence type="ECO:0000256" key="5">
    <source>
        <dbReference type="ARBA" id="ARBA00023242"/>
    </source>
</evidence>
<feature type="region of interest" description="Disordered" evidence="6">
    <location>
        <begin position="525"/>
        <end position="547"/>
    </location>
</feature>
<feature type="domain" description="Nucleolar protein 10-like second" evidence="8">
    <location>
        <begin position="368"/>
        <end position="415"/>
    </location>
</feature>
<dbReference type="InterPro" id="IPR015943">
    <property type="entry name" value="WD40/YVTN_repeat-like_dom_sf"/>
</dbReference>
<evidence type="ECO:0000256" key="1">
    <source>
        <dbReference type="ARBA" id="ARBA00004604"/>
    </source>
</evidence>
<comment type="subcellular location">
    <subcellularLocation>
        <location evidence="1">Nucleus</location>
        <location evidence="1">Nucleolus</location>
    </subcellularLocation>
</comment>
<gene>
    <name evidence="10" type="ORF">NEZAVI_LOCUS6220</name>
</gene>
<sequence length="672" mass="78063">MQVSDPNNVKIYNLTAGKSLPEWLTDRKKRALLKKDIDLRKRIELIQDFEMPDVSNCVRVSKDGHYILATGIYKPRIRCYEVDNLSMKFERCMDAEVVTFEILSDDYTKLVFLQNDRQVEFHAAGGVYHKLRIPKYGRDMKYHYSSCDLYVVGASSDIYRFNLERGQFLNSLVTEASEIHKIVINPVHDLICVGTKEGKVEAWDPRVRNKVGSLDVAASCLSEDTQVDGFPSVTSLQFNGALTLGVGTATGQVLLYDLRSDKPFRVKDHMYGNPILDVVFHEDYILSMDKAILKIWEKDNGKLYTSIESGDFTFNNLCHVAKTGLMFMANESPKIYCYYIPSLGPAPKWCSFLDNLTEELEESRVEEIYDDYKFVTKKELEELNLSHLIGTQMLRAYMHGYFMSIRLYNKAKSLSESFNYEAYKKKKIREKIQSETESRIQIKALPKVNKDLALKLIDDSRKPKKKNGASLLEDDRFTQLFVNPDFQIDPNTEEYRLLNPVISRLDKGRKKELEQELLQQQFQQVEENEKLEEKAGSDESSDSDDDMDWVKEVKAEHKKLKREKDMEERMQLMENGPKLYELKPGSVYKTGQVREDPLAKLSLAQRLKKESKHSIREFNAGNKEITFSIKKKKGAMDPDTIKKHRQERRDTARRPPTKFRMPSRVPRFKRRK</sequence>
<evidence type="ECO:0000256" key="3">
    <source>
        <dbReference type="ARBA" id="ARBA00022574"/>
    </source>
</evidence>
<feature type="compositionally biased region" description="Basic and acidic residues" evidence="6">
    <location>
        <begin position="634"/>
        <end position="653"/>
    </location>
</feature>
<feature type="region of interest" description="Disordered" evidence="6">
    <location>
        <begin position="629"/>
        <end position="672"/>
    </location>
</feature>
<organism evidence="10 11">
    <name type="scientific">Nezara viridula</name>
    <name type="common">Southern green stink bug</name>
    <name type="synonym">Cimex viridulus</name>
    <dbReference type="NCBI Taxonomy" id="85310"/>
    <lineage>
        <taxon>Eukaryota</taxon>
        <taxon>Metazoa</taxon>
        <taxon>Ecdysozoa</taxon>
        <taxon>Arthropoda</taxon>
        <taxon>Hexapoda</taxon>
        <taxon>Insecta</taxon>
        <taxon>Pterygota</taxon>
        <taxon>Neoptera</taxon>
        <taxon>Paraneoptera</taxon>
        <taxon>Hemiptera</taxon>
        <taxon>Heteroptera</taxon>
        <taxon>Panheteroptera</taxon>
        <taxon>Pentatomomorpha</taxon>
        <taxon>Pentatomoidea</taxon>
        <taxon>Pentatomidae</taxon>
        <taxon>Pentatominae</taxon>
        <taxon>Nezara</taxon>
    </lineage>
</organism>
<dbReference type="PANTHER" id="PTHR14927:SF0">
    <property type="entry name" value="NUCLEOLAR PROTEIN 10"/>
    <property type="match status" value="1"/>
</dbReference>
<dbReference type="GO" id="GO:0030686">
    <property type="term" value="C:90S preribosome"/>
    <property type="evidence" value="ECO:0007669"/>
    <property type="project" value="TreeGrafter"/>
</dbReference>
<evidence type="ECO:0000259" key="8">
    <source>
        <dbReference type="Pfam" id="PF23097"/>
    </source>
</evidence>
<dbReference type="GO" id="GO:0032040">
    <property type="term" value="C:small-subunit processome"/>
    <property type="evidence" value="ECO:0007669"/>
    <property type="project" value="TreeGrafter"/>
</dbReference>
<dbReference type="AlphaFoldDB" id="A0A9P0MHU2"/>
<feature type="domain" description="Nucleolar protein 10-like N-terminal" evidence="9">
    <location>
        <begin position="1"/>
        <end position="364"/>
    </location>
</feature>
<dbReference type="EMBL" id="OV725079">
    <property type="protein sequence ID" value="CAH1396084.1"/>
    <property type="molecule type" value="Genomic_DNA"/>
</dbReference>
<dbReference type="SUPFAM" id="SSF50978">
    <property type="entry name" value="WD40 repeat-like"/>
    <property type="match status" value="1"/>
</dbReference>
<dbReference type="InterPro" id="IPR056551">
    <property type="entry name" value="Beta-prop_NOL10_N"/>
</dbReference>
<evidence type="ECO:0000259" key="9">
    <source>
        <dbReference type="Pfam" id="PF23098"/>
    </source>
</evidence>
<dbReference type="PANTHER" id="PTHR14927">
    <property type="entry name" value="NUCLEOLAR PROTEIN 10"/>
    <property type="match status" value="1"/>
</dbReference>
<evidence type="ECO:0000256" key="2">
    <source>
        <dbReference type="ARBA" id="ARBA00005264"/>
    </source>
</evidence>
<dbReference type="InterPro" id="IPR036322">
    <property type="entry name" value="WD40_repeat_dom_sf"/>
</dbReference>
<dbReference type="InterPro" id="IPR040382">
    <property type="entry name" value="NOL10/Enp2"/>
</dbReference>
<dbReference type="Pfam" id="PF08159">
    <property type="entry name" value="NUC153"/>
    <property type="match status" value="1"/>
</dbReference>
<keyword evidence="3" id="KW-0853">WD repeat</keyword>
<name>A0A9P0MHU2_NEZVI</name>
<dbReference type="Pfam" id="PF23098">
    <property type="entry name" value="Beta-prop_NOL10_N"/>
    <property type="match status" value="1"/>
</dbReference>
<feature type="compositionally biased region" description="Basic and acidic residues" evidence="6">
    <location>
        <begin position="527"/>
        <end position="537"/>
    </location>
</feature>
<dbReference type="Proteomes" id="UP001152798">
    <property type="component" value="Chromosome 3"/>
</dbReference>